<dbReference type="EMBL" id="GG685971">
    <property type="protein sequence ID" value="EEQ99173.1"/>
    <property type="molecule type" value="Genomic_DNA"/>
</dbReference>
<gene>
    <name evidence="3" type="ORF">Pmar_PMAR018290</name>
</gene>
<organism evidence="4">
    <name type="scientific">Perkinsus marinus (strain ATCC 50983 / TXsc)</name>
    <dbReference type="NCBI Taxonomy" id="423536"/>
    <lineage>
        <taxon>Eukaryota</taxon>
        <taxon>Sar</taxon>
        <taxon>Alveolata</taxon>
        <taxon>Perkinsozoa</taxon>
        <taxon>Perkinsea</taxon>
        <taxon>Perkinsida</taxon>
        <taxon>Perkinsidae</taxon>
        <taxon>Perkinsus</taxon>
    </lineage>
</organism>
<dbReference type="InterPro" id="IPR005645">
    <property type="entry name" value="FSH-like_dom"/>
</dbReference>
<dbReference type="PANTHER" id="PTHR48070:SF6">
    <property type="entry name" value="ESTERASE OVCA2"/>
    <property type="match status" value="1"/>
</dbReference>
<evidence type="ECO:0000259" key="2">
    <source>
        <dbReference type="Pfam" id="PF03959"/>
    </source>
</evidence>
<dbReference type="GO" id="GO:0005737">
    <property type="term" value="C:cytoplasm"/>
    <property type="evidence" value="ECO:0007669"/>
    <property type="project" value="TreeGrafter"/>
</dbReference>
<evidence type="ECO:0000313" key="3">
    <source>
        <dbReference type="EMBL" id="EEQ99173.1"/>
    </source>
</evidence>
<dbReference type="GO" id="GO:0016787">
    <property type="term" value="F:hydrolase activity"/>
    <property type="evidence" value="ECO:0007669"/>
    <property type="project" value="UniProtKB-KW"/>
</dbReference>
<keyword evidence="4" id="KW-1185">Reference proteome</keyword>
<dbReference type="InParanoid" id="C5LVQ0"/>
<dbReference type="Proteomes" id="UP000007800">
    <property type="component" value="Unassembled WGS sequence"/>
</dbReference>
<dbReference type="InterPro" id="IPR029058">
    <property type="entry name" value="AB_hydrolase_fold"/>
</dbReference>
<keyword evidence="1" id="KW-0378">Hydrolase</keyword>
<dbReference type="GO" id="GO:0005634">
    <property type="term" value="C:nucleus"/>
    <property type="evidence" value="ECO:0007669"/>
    <property type="project" value="TreeGrafter"/>
</dbReference>
<dbReference type="Pfam" id="PF03959">
    <property type="entry name" value="FSH1"/>
    <property type="match status" value="1"/>
</dbReference>
<dbReference type="Gene3D" id="3.40.50.1820">
    <property type="entry name" value="alpha/beta hydrolase"/>
    <property type="match status" value="2"/>
</dbReference>
<protein>
    <recommendedName>
        <fullName evidence="2">Serine hydrolase domain-containing protein</fullName>
    </recommendedName>
</protein>
<dbReference type="InterPro" id="IPR050593">
    <property type="entry name" value="LovG"/>
</dbReference>
<feature type="domain" description="Serine hydrolase" evidence="2">
    <location>
        <begin position="92"/>
        <end position="171"/>
    </location>
</feature>
<evidence type="ECO:0000313" key="4">
    <source>
        <dbReference type="Proteomes" id="UP000007800"/>
    </source>
</evidence>
<dbReference type="SUPFAM" id="SSF53474">
    <property type="entry name" value="alpha/beta-Hydrolases"/>
    <property type="match status" value="1"/>
</dbReference>
<dbReference type="AlphaFoldDB" id="C5LVQ0"/>
<accession>C5LVQ0</accession>
<name>C5LVQ0_PERM5</name>
<sequence>MVAASTASSSTSGESDPTLAHRVLCVHGHAQSAEGFRQKTGGIRRQCKRLVHFEYDITSSFLQGPFEVPPDDVFASHDPDSEKTYTWIDPKKESPVKFIILCGAFFPQNNSEQEAEIRACPLWPKVRAMFICGKSDQVVAEDRSLRVAKMFTDPVIFEHAKGHMVPAEARKDVKTFVQESLESE</sequence>
<reference evidence="3 4" key="1">
    <citation type="submission" date="2008-07" db="EMBL/GenBank/DDBJ databases">
        <authorList>
            <person name="El-Sayed N."/>
            <person name="Caler E."/>
            <person name="Inman J."/>
            <person name="Amedeo P."/>
            <person name="Hass B."/>
            <person name="Wortman J."/>
        </authorList>
    </citation>
    <scope>NUCLEOTIDE SEQUENCE [LARGE SCALE GENOMIC DNA]</scope>
    <source>
        <strain evidence="4">ATCC 50983 / TXsc</strain>
    </source>
</reference>
<evidence type="ECO:0000256" key="1">
    <source>
        <dbReference type="ARBA" id="ARBA00022801"/>
    </source>
</evidence>
<dbReference type="PANTHER" id="PTHR48070">
    <property type="entry name" value="ESTERASE OVCA2"/>
    <property type="match status" value="1"/>
</dbReference>
<dbReference type="RefSeq" id="XP_002766456.1">
    <property type="nucleotide sequence ID" value="XM_002766410.1"/>
</dbReference>
<dbReference type="OrthoDB" id="363356at2759"/>
<dbReference type="GeneID" id="9044847"/>
<proteinExistence type="predicted"/>